<sequence length="76" mass="8549">MPNVLVRDLPEDVHANLQRRAEAEGKSLQQYLASELTRLASTPTLHDVLDRIGRRRGGKVGFETAVHDLDEERGRS</sequence>
<dbReference type="GO" id="GO:0006355">
    <property type="term" value="P:regulation of DNA-templated transcription"/>
    <property type="evidence" value="ECO:0007669"/>
    <property type="project" value="InterPro"/>
</dbReference>
<dbReference type="InterPro" id="IPR053853">
    <property type="entry name" value="FitA-like_RHH"/>
</dbReference>
<evidence type="ECO:0000313" key="2">
    <source>
        <dbReference type="EMBL" id="CAB4604680.1"/>
    </source>
</evidence>
<dbReference type="EMBL" id="CAEZSR010000386">
    <property type="protein sequence ID" value="CAB4604680.1"/>
    <property type="molecule type" value="Genomic_DNA"/>
</dbReference>
<organism evidence="2">
    <name type="scientific">freshwater metagenome</name>
    <dbReference type="NCBI Taxonomy" id="449393"/>
    <lineage>
        <taxon>unclassified sequences</taxon>
        <taxon>metagenomes</taxon>
        <taxon>ecological metagenomes</taxon>
    </lineage>
</organism>
<gene>
    <name evidence="2" type="ORF">UFOPK1493_04569</name>
</gene>
<dbReference type="Pfam" id="PF22513">
    <property type="entry name" value="FitA-like_RHH"/>
    <property type="match status" value="1"/>
</dbReference>
<name>A0A6J6GWH4_9ZZZZ</name>
<dbReference type="InterPro" id="IPR010985">
    <property type="entry name" value="Ribbon_hlx_hlx"/>
</dbReference>
<dbReference type="SUPFAM" id="SSF47598">
    <property type="entry name" value="Ribbon-helix-helix"/>
    <property type="match status" value="1"/>
</dbReference>
<protein>
    <submittedName>
        <fullName evidence="2">Unannotated protein</fullName>
    </submittedName>
</protein>
<dbReference type="AlphaFoldDB" id="A0A6J6GWH4"/>
<reference evidence="2" key="1">
    <citation type="submission" date="2020-05" db="EMBL/GenBank/DDBJ databases">
        <authorList>
            <person name="Chiriac C."/>
            <person name="Salcher M."/>
            <person name="Ghai R."/>
            <person name="Kavagutti S V."/>
        </authorList>
    </citation>
    <scope>NUCLEOTIDE SEQUENCE</scope>
</reference>
<accession>A0A6J6GWH4</accession>
<feature type="domain" description="Antitoxin FitA-like ribbon-helix-helix" evidence="1">
    <location>
        <begin position="2"/>
        <end position="38"/>
    </location>
</feature>
<proteinExistence type="predicted"/>
<evidence type="ECO:0000259" key="1">
    <source>
        <dbReference type="Pfam" id="PF22513"/>
    </source>
</evidence>